<dbReference type="Proteomes" id="UP000000657">
    <property type="component" value="Chromosome"/>
</dbReference>
<dbReference type="InterPro" id="IPR021412">
    <property type="entry name" value="DUF3052"/>
</dbReference>
<gene>
    <name evidence="1" type="ordered locus">FRAAL0173</name>
</gene>
<dbReference type="RefSeq" id="WP_011601434.1">
    <property type="nucleotide sequence ID" value="NC_008278.1"/>
</dbReference>
<sequence>MGSGIVGRAGYSGTPLARKLGVKPGHRLVILAAPPGWAVPELPEGVEPVHIPDLRTDGTDGTATGDGGDGGGLAAIDVCVAFCRREVDVHAAVAAVAEAIRPAGALWIAWPRRAAGHRSDVSENLIREVALPRGLVDTKVAALDENWSGLKVVWRREHR</sequence>
<dbReference type="AlphaFoldDB" id="Q0RU91"/>
<dbReference type="STRING" id="326424.FRAAL0173"/>
<keyword evidence="2" id="KW-1185">Reference proteome</keyword>
<evidence type="ECO:0000313" key="1">
    <source>
        <dbReference type="EMBL" id="CAJ58852.1"/>
    </source>
</evidence>
<dbReference type="KEGG" id="fal:FRAAL0173"/>
<reference evidence="1 2" key="1">
    <citation type="journal article" date="2007" name="Genome Res.">
        <title>Genome characteristics of facultatively symbiotic Frankia sp. strains reflect host range and host plant biogeography.</title>
        <authorList>
            <person name="Normand P."/>
            <person name="Lapierre P."/>
            <person name="Tisa L.S."/>
            <person name="Gogarten J.P."/>
            <person name="Alloisio N."/>
            <person name="Bagnarol E."/>
            <person name="Bassi C.A."/>
            <person name="Berry A.M."/>
            <person name="Bickhart D.M."/>
            <person name="Choisne N."/>
            <person name="Couloux A."/>
            <person name="Cournoyer B."/>
            <person name="Cruveiller S."/>
            <person name="Daubin V."/>
            <person name="Demange N."/>
            <person name="Francino M.P."/>
            <person name="Goltsman E."/>
            <person name="Huang Y."/>
            <person name="Kopp O.R."/>
            <person name="Labarre L."/>
            <person name="Lapidus A."/>
            <person name="Lavire C."/>
            <person name="Marechal J."/>
            <person name="Martinez M."/>
            <person name="Mastronunzio J.E."/>
            <person name="Mullin B.C."/>
            <person name="Niemann J."/>
            <person name="Pujic P."/>
            <person name="Rawnsley T."/>
            <person name="Rouy Z."/>
            <person name="Schenowitz C."/>
            <person name="Sellstedt A."/>
            <person name="Tavares F."/>
            <person name="Tomkins J.P."/>
            <person name="Vallenet D."/>
            <person name="Valverde C."/>
            <person name="Wall L.G."/>
            <person name="Wang Y."/>
            <person name="Medigue C."/>
            <person name="Benson D.R."/>
        </authorList>
    </citation>
    <scope>NUCLEOTIDE SEQUENCE [LARGE SCALE GENOMIC DNA]</scope>
    <source>
        <strain evidence="2">DSM 45986 / CECT 9034 / ACN14a</strain>
    </source>
</reference>
<proteinExistence type="predicted"/>
<dbReference type="eggNOG" id="ENOG5032SHK">
    <property type="taxonomic scope" value="Bacteria"/>
</dbReference>
<evidence type="ECO:0008006" key="3">
    <source>
        <dbReference type="Google" id="ProtNLM"/>
    </source>
</evidence>
<dbReference type="Pfam" id="PF11253">
    <property type="entry name" value="DUF3052"/>
    <property type="match status" value="1"/>
</dbReference>
<organism evidence="1 2">
    <name type="scientific">Frankia alni (strain DSM 45986 / CECT 9034 / ACN14a)</name>
    <dbReference type="NCBI Taxonomy" id="326424"/>
    <lineage>
        <taxon>Bacteria</taxon>
        <taxon>Bacillati</taxon>
        <taxon>Actinomycetota</taxon>
        <taxon>Actinomycetes</taxon>
        <taxon>Frankiales</taxon>
        <taxon>Frankiaceae</taxon>
        <taxon>Frankia</taxon>
    </lineage>
</organism>
<dbReference type="OrthoDB" id="9800461at2"/>
<dbReference type="HOGENOM" id="CLU_129221_0_0_11"/>
<accession>Q0RU91</accession>
<name>Q0RU91_FRAAA</name>
<evidence type="ECO:0000313" key="2">
    <source>
        <dbReference type="Proteomes" id="UP000000657"/>
    </source>
</evidence>
<protein>
    <recommendedName>
        <fullName evidence="3">DUF3052 domain-containing protein</fullName>
    </recommendedName>
</protein>
<dbReference type="EMBL" id="CT573213">
    <property type="protein sequence ID" value="CAJ58852.1"/>
    <property type="molecule type" value="Genomic_DNA"/>
</dbReference>